<dbReference type="RefSeq" id="WP_338229451.1">
    <property type="nucleotide sequence ID" value="NZ_BTPE01000010.1"/>
</dbReference>
<dbReference type="InterPro" id="IPR051918">
    <property type="entry name" value="STPP_CPPED1"/>
</dbReference>
<organism evidence="2 3">
    <name type="scientific">Algoriphagus taiwanensis</name>
    <dbReference type="NCBI Taxonomy" id="1445656"/>
    <lineage>
        <taxon>Bacteria</taxon>
        <taxon>Pseudomonadati</taxon>
        <taxon>Bacteroidota</taxon>
        <taxon>Cytophagia</taxon>
        <taxon>Cytophagales</taxon>
        <taxon>Cyclobacteriaceae</taxon>
        <taxon>Algoriphagus</taxon>
    </lineage>
</organism>
<accession>A0ABQ6Q6L1</accession>
<dbReference type="InterPro" id="IPR004843">
    <property type="entry name" value="Calcineurin-like_PHP"/>
</dbReference>
<dbReference type="PROSITE" id="PS51318">
    <property type="entry name" value="TAT"/>
    <property type="match status" value="1"/>
</dbReference>
<sequence>MKRSDSRRKFLQTLTWSSLALSLPSLTFSQTQTKKKIKIGLISDLHQDIVPDGEERLEAFLKKMKRDKVDALVQLGDFAVPSAKNQGLIERFNKAHSEVFHVLGNHDVDYGYSFDQCVKAYGMPSRYYSRNLGGIKVIVLDGNEEGSPNPTQGYPAYIGAAQQEWLKKELEEAIVPVMILCHQPLAGIYPLDNALEMQDLLGKYSEKILLAINGHAHVDQHLEIQGVHYVHINSASYYWVGENLAHFSYPEEVHAQFPQLDKTCPYSESLFALLTIDLEKGLISLEGKKAEWLGPSPQELGISYLTEAQKRENLIPEIKDRVIH</sequence>
<dbReference type="Pfam" id="PF00149">
    <property type="entry name" value="Metallophos"/>
    <property type="match status" value="1"/>
</dbReference>
<keyword evidence="3" id="KW-1185">Reference proteome</keyword>
<dbReference type="EMBL" id="BTPE01000010">
    <property type="protein sequence ID" value="GMQ34627.1"/>
    <property type="molecule type" value="Genomic_DNA"/>
</dbReference>
<proteinExistence type="predicted"/>
<evidence type="ECO:0000259" key="1">
    <source>
        <dbReference type="Pfam" id="PF00149"/>
    </source>
</evidence>
<dbReference type="Proteomes" id="UP001307705">
    <property type="component" value="Unassembled WGS sequence"/>
</dbReference>
<comment type="caution">
    <text evidence="2">The sequence shown here is derived from an EMBL/GenBank/DDBJ whole genome shotgun (WGS) entry which is preliminary data.</text>
</comment>
<dbReference type="SUPFAM" id="SSF56300">
    <property type="entry name" value="Metallo-dependent phosphatases"/>
    <property type="match status" value="1"/>
</dbReference>
<protein>
    <recommendedName>
        <fullName evidence="1">Calcineurin-like phosphoesterase domain-containing protein</fullName>
    </recommendedName>
</protein>
<evidence type="ECO:0000313" key="3">
    <source>
        <dbReference type="Proteomes" id="UP001307705"/>
    </source>
</evidence>
<dbReference type="PANTHER" id="PTHR43143:SF1">
    <property type="entry name" value="SERINE_THREONINE-PROTEIN PHOSPHATASE CPPED1"/>
    <property type="match status" value="1"/>
</dbReference>
<evidence type="ECO:0000313" key="2">
    <source>
        <dbReference type="EMBL" id="GMQ34627.1"/>
    </source>
</evidence>
<gene>
    <name evidence="2" type="ORF">Ataiwa_29000</name>
</gene>
<dbReference type="InterPro" id="IPR006311">
    <property type="entry name" value="TAT_signal"/>
</dbReference>
<dbReference type="Gene3D" id="3.60.21.10">
    <property type="match status" value="1"/>
</dbReference>
<name>A0ABQ6Q6L1_9BACT</name>
<reference evidence="2 3" key="1">
    <citation type="submission" date="2023-08" db="EMBL/GenBank/DDBJ databases">
        <title>Draft genome sequence of Algoriphagus taiwanensis.</title>
        <authorList>
            <person name="Takatani N."/>
            <person name="Hosokawa M."/>
            <person name="Sawabe T."/>
        </authorList>
    </citation>
    <scope>NUCLEOTIDE SEQUENCE [LARGE SCALE GENOMIC DNA]</scope>
    <source>
        <strain evidence="2 3">JCM 19755</strain>
    </source>
</reference>
<feature type="domain" description="Calcineurin-like phosphoesterase" evidence="1">
    <location>
        <begin position="37"/>
        <end position="218"/>
    </location>
</feature>
<dbReference type="PANTHER" id="PTHR43143">
    <property type="entry name" value="METALLOPHOSPHOESTERASE, CALCINEURIN SUPERFAMILY"/>
    <property type="match status" value="1"/>
</dbReference>
<dbReference type="InterPro" id="IPR029052">
    <property type="entry name" value="Metallo-depent_PP-like"/>
</dbReference>